<reference evidence="4" key="1">
    <citation type="submission" date="2017-07" db="EMBL/GenBank/DDBJ databases">
        <title>Brachybacterium sp. VR2415.</title>
        <authorList>
            <person name="Tak E.J."/>
            <person name="Bae J.-W."/>
        </authorList>
    </citation>
    <scope>NUCLEOTIDE SEQUENCE [LARGE SCALE GENOMIC DNA]</scope>
    <source>
        <strain evidence="4">VR2415</strain>
    </source>
</reference>
<dbReference type="KEGG" id="brv:CFK39_03110"/>
<dbReference type="EMBL" id="CP022316">
    <property type="protein sequence ID" value="ASK67034.1"/>
    <property type="molecule type" value="Genomic_DNA"/>
</dbReference>
<dbReference type="InterPro" id="IPR029013">
    <property type="entry name" value="HP0062-like_sf"/>
</dbReference>
<dbReference type="KEGG" id="brv:CFK39_03120"/>
<dbReference type="EMBL" id="CP022316">
    <property type="protein sequence ID" value="ASK67033.1"/>
    <property type="molecule type" value="Genomic_DNA"/>
</dbReference>
<dbReference type="Proteomes" id="UP000198398">
    <property type="component" value="Chromosome"/>
</dbReference>
<evidence type="ECO:0000313" key="4">
    <source>
        <dbReference type="Proteomes" id="UP000198398"/>
    </source>
</evidence>
<dbReference type="SUPFAM" id="SSF158414">
    <property type="entry name" value="HP0062-like"/>
    <property type="match status" value="1"/>
</dbReference>
<protein>
    <recommendedName>
        <fullName evidence="5">WXG100 family type VII secretion target</fullName>
    </recommendedName>
</protein>
<organism evidence="2 4">
    <name type="scientific">Brachybacterium avium</name>
    <dbReference type="NCBI Taxonomy" id="2017485"/>
    <lineage>
        <taxon>Bacteria</taxon>
        <taxon>Bacillati</taxon>
        <taxon>Actinomycetota</taxon>
        <taxon>Actinomycetes</taxon>
        <taxon>Micrococcales</taxon>
        <taxon>Dermabacteraceae</taxon>
        <taxon>Brachybacterium</taxon>
    </lineage>
</organism>
<feature type="region of interest" description="Disordered" evidence="1">
    <location>
        <begin position="1"/>
        <end position="21"/>
    </location>
</feature>
<keyword evidence="4" id="KW-1185">Reference proteome</keyword>
<name>A0A220UH41_9MICO</name>
<proteinExistence type="predicted"/>
<evidence type="ECO:0000313" key="3">
    <source>
        <dbReference type="EMBL" id="ASK67034.1"/>
    </source>
</evidence>
<gene>
    <name evidence="2" type="ORF">CFK39_03110</name>
    <name evidence="3" type="ORF">CFK39_03120</name>
</gene>
<dbReference type="AlphaFoldDB" id="A0A220UH41"/>
<evidence type="ECO:0000256" key="1">
    <source>
        <dbReference type="SAM" id="MobiDB-lite"/>
    </source>
</evidence>
<sequence length="86" mass="9616">MKKGMNPEAVDQMSQQIQQAGDDALQAFQQVASRVEGFDWTGEDRDRFVGEFTGTLQDLAQRVKQSCDEFSERGKTNAAKQREASS</sequence>
<evidence type="ECO:0000313" key="2">
    <source>
        <dbReference type="EMBL" id="ASK67033.1"/>
    </source>
</evidence>
<dbReference type="Gene3D" id="1.10.287.1060">
    <property type="entry name" value="ESAT-6-like"/>
    <property type="match status" value="1"/>
</dbReference>
<accession>A0A220UH41</accession>
<evidence type="ECO:0008006" key="5">
    <source>
        <dbReference type="Google" id="ProtNLM"/>
    </source>
</evidence>
<reference evidence="2" key="2">
    <citation type="journal article" date="2018" name="Front. Microbiol.">
        <title>Phenotypic and Genomic Properties of Brachybacterium vulturis sp. nov. and Brachybacterium avium sp. nov.</title>
        <authorList>
            <person name="Tak E.J."/>
            <person name="Kim P.S."/>
            <person name="Hyun D.W."/>
            <person name="Kim H.S."/>
            <person name="Lee J.Y."/>
            <person name="Kang W."/>
            <person name="Sung H."/>
            <person name="Shin N.R."/>
            <person name="Kim M.S."/>
            <person name="Whon T.W."/>
            <person name="Bae J.W."/>
        </authorList>
    </citation>
    <scope>NUCLEOTIDE SEQUENCE</scope>
    <source>
        <strain evidence="2">VR2415</strain>
    </source>
</reference>
<dbReference type="OrthoDB" id="4794112at2"/>
<feature type="region of interest" description="Disordered" evidence="1">
    <location>
        <begin position="67"/>
        <end position="86"/>
    </location>
</feature>